<protein>
    <submittedName>
        <fullName evidence="1">Uncharacterized protein</fullName>
    </submittedName>
</protein>
<evidence type="ECO:0000313" key="3">
    <source>
        <dbReference type="Proteomes" id="UP000076858"/>
    </source>
</evidence>
<reference evidence="1" key="1">
    <citation type="submission" date="2015-10" db="EMBL/GenBank/DDBJ databases">
        <title>EvidentialGene: Evidence-directed Construction of Complete mRNA Transcriptomes without Genomes.</title>
        <authorList>
            <person name="Gilbert D.G."/>
        </authorList>
    </citation>
    <scope>NUCLEOTIDE SEQUENCE</scope>
</reference>
<accession>A0A0P6IJB3</accession>
<dbReference type="AlphaFoldDB" id="A0A0P6IJB3"/>
<evidence type="ECO:0000313" key="2">
    <source>
        <dbReference type="EMBL" id="KZS10187.1"/>
    </source>
</evidence>
<evidence type="ECO:0000313" key="1">
    <source>
        <dbReference type="EMBL" id="JAN73774.1"/>
    </source>
</evidence>
<reference evidence="2 3" key="2">
    <citation type="submission" date="2016-03" db="EMBL/GenBank/DDBJ databases">
        <title>EvidentialGene: Evidence-directed Construction of Genes on Genomes.</title>
        <authorList>
            <person name="Gilbert D.G."/>
            <person name="Choi J.-H."/>
            <person name="Mockaitis K."/>
            <person name="Colbourne J."/>
            <person name="Pfrender M."/>
        </authorList>
    </citation>
    <scope>NUCLEOTIDE SEQUENCE [LARGE SCALE GENOMIC DNA]</scope>
    <source>
        <strain evidence="2 3">Xinb3</strain>
        <tissue evidence="2">Complete organism</tissue>
    </source>
</reference>
<sequence length="51" mass="6113">MYRSVTNSTCSWKRIKMKRNRLYESRTHLLAEAIHFQVGLSTIWKSERAID</sequence>
<gene>
    <name evidence="2" type="ORF">APZ42_025405</name>
</gene>
<name>A0A0P6IJB3_9CRUS</name>
<organism evidence="1">
    <name type="scientific">Daphnia magna</name>
    <dbReference type="NCBI Taxonomy" id="35525"/>
    <lineage>
        <taxon>Eukaryota</taxon>
        <taxon>Metazoa</taxon>
        <taxon>Ecdysozoa</taxon>
        <taxon>Arthropoda</taxon>
        <taxon>Crustacea</taxon>
        <taxon>Branchiopoda</taxon>
        <taxon>Diplostraca</taxon>
        <taxon>Cladocera</taxon>
        <taxon>Anomopoda</taxon>
        <taxon>Daphniidae</taxon>
        <taxon>Daphnia</taxon>
    </lineage>
</organism>
<dbReference type="Proteomes" id="UP000076858">
    <property type="component" value="Unassembled WGS sequence"/>
</dbReference>
<dbReference type="EMBL" id="LRGB01001872">
    <property type="protein sequence ID" value="KZS10187.1"/>
    <property type="molecule type" value="Genomic_DNA"/>
</dbReference>
<proteinExistence type="predicted"/>
<keyword evidence="3" id="KW-1185">Reference proteome</keyword>
<dbReference type="EMBL" id="GDIQ01020963">
    <property type="protein sequence ID" value="JAN73774.1"/>
    <property type="molecule type" value="Transcribed_RNA"/>
</dbReference>